<evidence type="ECO:0000313" key="2">
    <source>
        <dbReference type="Proteomes" id="UP000512182"/>
    </source>
</evidence>
<organism evidence="1 2">
    <name type="scientific">Escherichia coli</name>
    <dbReference type="NCBI Taxonomy" id="562"/>
    <lineage>
        <taxon>Bacteria</taxon>
        <taxon>Pseudomonadati</taxon>
        <taxon>Pseudomonadota</taxon>
        <taxon>Gammaproteobacteria</taxon>
        <taxon>Enterobacterales</taxon>
        <taxon>Enterobacteriaceae</taxon>
        <taxon>Escherichia</taxon>
    </lineage>
</organism>
<evidence type="ECO:0000313" key="1">
    <source>
        <dbReference type="EMBL" id="QLY96392.1"/>
    </source>
</evidence>
<dbReference type="Proteomes" id="UP000512182">
    <property type="component" value="Chromosome"/>
</dbReference>
<dbReference type="RefSeq" id="WP_020303468.1">
    <property type="nucleotide sequence ID" value="NZ_BFMJ01000134.1"/>
</dbReference>
<dbReference type="EMBL" id="CP056794">
    <property type="protein sequence ID" value="QLY96392.1"/>
    <property type="molecule type" value="Genomic_DNA"/>
</dbReference>
<sequence length="159" mass="17483">MRLIPVILATSMMLCAAPASAIPNMWTNNFAMGVTEYIITSPEKTVLNVSCTTNPDEEDNLQHSVYITLPGGKGANSHEEDKTITLVTGDSQYPVPSSLGWRGADNAWFSFIEALSQASKFDIYINDDKVGSFSPSAENIRKELDGINECKDIRYQEAQ</sequence>
<reference evidence="1 2" key="1">
    <citation type="submission" date="2020-06" db="EMBL/GenBank/DDBJ databases">
        <title>REHAB project genomes.</title>
        <authorList>
            <person name="Shaw L.P."/>
        </authorList>
    </citation>
    <scope>NUCLEOTIDE SEQUENCE [LARGE SCALE GENOMIC DNA]</scope>
    <source>
        <strain evidence="1 2">RHBSTW-00177</strain>
    </source>
</reference>
<accession>A0A7B6VLH5</accession>
<protein>
    <submittedName>
        <fullName evidence="1">Uncharacterized protein</fullName>
    </submittedName>
</protein>
<dbReference type="AlphaFoldDB" id="A0A7B6VLH5"/>
<proteinExistence type="predicted"/>
<name>A0A7B6VLH5_ECOLX</name>
<gene>
    <name evidence="1" type="ORF">HV109_06900</name>
</gene>